<dbReference type="Proteomes" id="UP000650424">
    <property type="component" value="Unassembled WGS sequence"/>
</dbReference>
<dbReference type="RefSeq" id="WP_186945549.1">
    <property type="nucleotide sequence ID" value="NZ_JACOGF010000001.1"/>
</dbReference>
<reference evidence="1 2" key="1">
    <citation type="submission" date="2020-08" db="EMBL/GenBank/DDBJ databases">
        <title>Novel species isolated from subtropical streams in China.</title>
        <authorList>
            <person name="Lu H."/>
        </authorList>
    </citation>
    <scope>NUCLEOTIDE SEQUENCE [LARGE SCALE GENOMIC DNA]</scope>
    <source>
        <strain evidence="1 2">CY18W</strain>
    </source>
</reference>
<comment type="caution">
    <text evidence="1">The sequence shown here is derived from an EMBL/GenBank/DDBJ whole genome shotgun (WGS) entry which is preliminary data.</text>
</comment>
<organism evidence="1 2">
    <name type="scientific">Undibacterium hunanense</name>
    <dbReference type="NCBI Taxonomy" id="2762292"/>
    <lineage>
        <taxon>Bacteria</taxon>
        <taxon>Pseudomonadati</taxon>
        <taxon>Pseudomonadota</taxon>
        <taxon>Betaproteobacteria</taxon>
        <taxon>Burkholderiales</taxon>
        <taxon>Oxalobacteraceae</taxon>
        <taxon>Undibacterium</taxon>
    </lineage>
</organism>
<sequence length="291" mass="32446">MDKVSVLEAGPRIYVEIRMFSTIFSARAYRLSGRSVREGVAFFNVPAPHQIPLEIVAVDSHNPRLGVCLAAQIQGHTWYLTESPYARGSGSGPVFKMSQDRGQAVRLYLHFNPEENILAMKKASGEAFTLDTRGSGQSFQAFQGQNKPPIHQNFSCKLTREVFAIKNPDTDHVFTCMGAAPGSLVTAIPDVGSKKQRWTADFERGMLLHNATGLALDVAQGLHQRLCINTPNRNSDTQRWLFQGTFLVQVRNALVCTGHERVKNLTLEPRGGRVDPRHQKWVIEIGQHVEE</sequence>
<dbReference type="Gene3D" id="2.80.10.50">
    <property type="match status" value="1"/>
</dbReference>
<protein>
    <recommendedName>
        <fullName evidence="3">Ricin B lectin domain-containing protein</fullName>
    </recommendedName>
</protein>
<dbReference type="InterPro" id="IPR035992">
    <property type="entry name" value="Ricin_B-like_lectins"/>
</dbReference>
<name>A0ABR6ZKA6_9BURK</name>
<dbReference type="SUPFAM" id="SSF50370">
    <property type="entry name" value="Ricin B-like lectins"/>
    <property type="match status" value="1"/>
</dbReference>
<evidence type="ECO:0000313" key="2">
    <source>
        <dbReference type="Proteomes" id="UP000650424"/>
    </source>
</evidence>
<dbReference type="EMBL" id="JACOGF010000001">
    <property type="protein sequence ID" value="MBC3916324.1"/>
    <property type="molecule type" value="Genomic_DNA"/>
</dbReference>
<proteinExistence type="predicted"/>
<accession>A0ABR6ZKA6</accession>
<gene>
    <name evidence="1" type="ORF">H8L32_02380</name>
</gene>
<dbReference type="PROSITE" id="PS50231">
    <property type="entry name" value="RICIN_B_LECTIN"/>
    <property type="match status" value="1"/>
</dbReference>
<evidence type="ECO:0000313" key="1">
    <source>
        <dbReference type="EMBL" id="MBC3916324.1"/>
    </source>
</evidence>
<keyword evidence="2" id="KW-1185">Reference proteome</keyword>
<evidence type="ECO:0008006" key="3">
    <source>
        <dbReference type="Google" id="ProtNLM"/>
    </source>
</evidence>